<dbReference type="Pfam" id="PF00329">
    <property type="entry name" value="Complex1_30kDa"/>
    <property type="match status" value="1"/>
</dbReference>
<sequence>MTDEILPPEAVAERLTAALGSAVIDSRIQIRAEGKEKRENANIWITIQRDAVHAAVEALMQIWYPHLSCIAGYDKGADSPDLRVQYIFSIYGGVPASECMVIFSLDVSKADARLPTITDLLEGAAFTEREKTEYLGITIDGLAPAAHKFFLPQDFPDNVYPLRKDDKKIPDSMIKDLWACGRPAGRPPAPLDGGEE</sequence>
<proteinExistence type="predicted"/>
<name>A0ABT4IPW1_9EURY</name>
<dbReference type="Gene3D" id="3.30.460.80">
    <property type="entry name" value="NADH:ubiquinone oxidoreductase, 30kDa subunit"/>
    <property type="match status" value="1"/>
</dbReference>
<dbReference type="SUPFAM" id="SSF143243">
    <property type="entry name" value="Nqo5-like"/>
    <property type="match status" value="1"/>
</dbReference>
<protein>
    <submittedName>
        <fullName evidence="2">NADH-quinone oxidoreductase subunit C</fullName>
    </submittedName>
</protein>
<gene>
    <name evidence="2" type="ORF">O0S09_08885</name>
</gene>
<dbReference type="InterPro" id="IPR001268">
    <property type="entry name" value="NADH_UbQ_OxRdtase_30kDa_su"/>
</dbReference>
<organism evidence="2 3">
    <name type="scientific">Methanocorpusculum vombati</name>
    <dbReference type="NCBI Taxonomy" id="3002864"/>
    <lineage>
        <taxon>Archaea</taxon>
        <taxon>Methanobacteriati</taxon>
        <taxon>Methanobacteriota</taxon>
        <taxon>Stenosarchaea group</taxon>
        <taxon>Methanomicrobia</taxon>
        <taxon>Methanomicrobiales</taxon>
        <taxon>Methanocorpusculaceae</taxon>
        <taxon>Methanocorpusculum</taxon>
    </lineage>
</organism>
<dbReference type="InterPro" id="IPR037232">
    <property type="entry name" value="NADH_quin_OxRdtase_su_C/D-like"/>
</dbReference>
<feature type="domain" description="NADH:ubiquinone oxidoreductase 30kDa subunit" evidence="1">
    <location>
        <begin position="45"/>
        <end position="166"/>
    </location>
</feature>
<accession>A0ABT4IPW1</accession>
<keyword evidence="3" id="KW-1185">Reference proteome</keyword>
<reference evidence="2" key="1">
    <citation type="submission" date="2022-12" db="EMBL/GenBank/DDBJ databases">
        <title>Isolation and characterisation of novel Methanocorpusculum spp. from native Australian herbivores indicates the genus is ancestrally host-associated.</title>
        <authorList>
            <person name="Volmer J.G."/>
            <person name="Soo R.M."/>
            <person name="Evans P.N."/>
            <person name="Hoedt E.C."/>
            <person name="Astorga Alsina A.L."/>
            <person name="Woodcroft B.J."/>
            <person name="Tyson G.W."/>
            <person name="Hugenholtz P."/>
            <person name="Morrison M."/>
        </authorList>
    </citation>
    <scope>NUCLEOTIDE SEQUENCE</scope>
    <source>
        <strain evidence="2">CW153</strain>
    </source>
</reference>
<evidence type="ECO:0000313" key="3">
    <source>
        <dbReference type="Proteomes" id="UP001141336"/>
    </source>
</evidence>
<evidence type="ECO:0000259" key="1">
    <source>
        <dbReference type="Pfam" id="PF00329"/>
    </source>
</evidence>
<dbReference type="Proteomes" id="UP001141336">
    <property type="component" value="Unassembled WGS sequence"/>
</dbReference>
<evidence type="ECO:0000313" key="2">
    <source>
        <dbReference type="EMBL" id="MCZ0863359.1"/>
    </source>
</evidence>
<dbReference type="EMBL" id="JAPTGC010000016">
    <property type="protein sequence ID" value="MCZ0863359.1"/>
    <property type="molecule type" value="Genomic_DNA"/>
</dbReference>
<comment type="caution">
    <text evidence="2">The sequence shown here is derived from an EMBL/GenBank/DDBJ whole genome shotgun (WGS) entry which is preliminary data.</text>
</comment>
<dbReference type="RefSeq" id="WP_268923622.1">
    <property type="nucleotide sequence ID" value="NZ_JAPTGC010000016.1"/>
</dbReference>